<dbReference type="EMBL" id="BJFL01000001">
    <property type="protein sequence ID" value="GDY28672.1"/>
    <property type="molecule type" value="Genomic_DNA"/>
</dbReference>
<name>A0A4D4J0R8_9PSEU</name>
<dbReference type="Proteomes" id="UP000298860">
    <property type="component" value="Unassembled WGS sequence"/>
</dbReference>
<proteinExistence type="predicted"/>
<evidence type="ECO:0000313" key="1">
    <source>
        <dbReference type="EMBL" id="GDY28672.1"/>
    </source>
</evidence>
<protein>
    <submittedName>
        <fullName evidence="1">Uncharacterized protein</fullName>
    </submittedName>
</protein>
<organism evidence="1 2">
    <name type="scientific">Gandjariella thermophila</name>
    <dbReference type="NCBI Taxonomy" id="1931992"/>
    <lineage>
        <taxon>Bacteria</taxon>
        <taxon>Bacillati</taxon>
        <taxon>Actinomycetota</taxon>
        <taxon>Actinomycetes</taxon>
        <taxon>Pseudonocardiales</taxon>
        <taxon>Pseudonocardiaceae</taxon>
        <taxon>Gandjariella</taxon>
    </lineage>
</organism>
<dbReference type="RefSeq" id="WP_153816525.1">
    <property type="nucleotide sequence ID" value="NZ_BJFL01000001.1"/>
</dbReference>
<keyword evidence="2" id="KW-1185">Reference proteome</keyword>
<comment type="caution">
    <text evidence="1">The sequence shown here is derived from an EMBL/GenBank/DDBJ whole genome shotgun (WGS) entry which is preliminary data.</text>
</comment>
<accession>A0A4D4J0R8</accession>
<sequence length="55" mass="5945">MDGVDFVGQIAGWQQPTGEQDAVGTPIFDELLRRYVARIEDIDAAAPAADKLVDV</sequence>
<gene>
    <name evidence="1" type="ORF">GTS_03050</name>
</gene>
<reference evidence="2" key="1">
    <citation type="submission" date="2019-04" db="EMBL/GenBank/DDBJ databases">
        <title>Draft genome sequence of Pseudonocardiaceae bacterium SL3-2-4.</title>
        <authorList>
            <person name="Ningsih F."/>
            <person name="Yokota A."/>
            <person name="Sakai Y."/>
            <person name="Nanatani K."/>
            <person name="Yabe S."/>
            <person name="Oetari A."/>
            <person name="Sjamsuridzal W."/>
        </authorList>
    </citation>
    <scope>NUCLEOTIDE SEQUENCE [LARGE SCALE GENOMIC DNA]</scope>
    <source>
        <strain evidence="2">SL3-2-4</strain>
    </source>
</reference>
<evidence type="ECO:0000313" key="2">
    <source>
        <dbReference type="Proteomes" id="UP000298860"/>
    </source>
</evidence>
<dbReference type="AlphaFoldDB" id="A0A4D4J0R8"/>